<protein>
    <submittedName>
        <fullName evidence="1">Uncharacterized protein</fullName>
    </submittedName>
</protein>
<dbReference type="EMBL" id="CM047738">
    <property type="protein sequence ID" value="KAJ0045339.1"/>
    <property type="molecule type" value="Genomic_DNA"/>
</dbReference>
<evidence type="ECO:0000313" key="1">
    <source>
        <dbReference type="EMBL" id="KAJ0045339.1"/>
    </source>
</evidence>
<organism evidence="1 2">
    <name type="scientific">Pistacia integerrima</name>
    <dbReference type="NCBI Taxonomy" id="434235"/>
    <lineage>
        <taxon>Eukaryota</taxon>
        <taxon>Viridiplantae</taxon>
        <taxon>Streptophyta</taxon>
        <taxon>Embryophyta</taxon>
        <taxon>Tracheophyta</taxon>
        <taxon>Spermatophyta</taxon>
        <taxon>Magnoliopsida</taxon>
        <taxon>eudicotyledons</taxon>
        <taxon>Gunneridae</taxon>
        <taxon>Pentapetalae</taxon>
        <taxon>rosids</taxon>
        <taxon>malvids</taxon>
        <taxon>Sapindales</taxon>
        <taxon>Anacardiaceae</taxon>
        <taxon>Pistacia</taxon>
    </lineage>
</organism>
<reference evidence="2" key="1">
    <citation type="journal article" date="2023" name="G3 (Bethesda)">
        <title>Genome assembly and association tests identify interacting loci associated with vigor, precocity, and sex in interspecific pistachio rootstocks.</title>
        <authorList>
            <person name="Palmer W."/>
            <person name="Jacygrad E."/>
            <person name="Sagayaradj S."/>
            <person name="Cavanaugh K."/>
            <person name="Han R."/>
            <person name="Bertier L."/>
            <person name="Beede B."/>
            <person name="Kafkas S."/>
            <person name="Golino D."/>
            <person name="Preece J."/>
            <person name="Michelmore R."/>
        </authorList>
    </citation>
    <scope>NUCLEOTIDE SEQUENCE [LARGE SCALE GENOMIC DNA]</scope>
</reference>
<accession>A0ACC0Z3G4</accession>
<evidence type="ECO:0000313" key="2">
    <source>
        <dbReference type="Proteomes" id="UP001163603"/>
    </source>
</evidence>
<sequence length="138" mass="15171">MGDNLKMRHAMLLLESNFPFVKAVGAHKVARFATDDERRMNIVEIGGAQELVYMLGDAEDYYTRIEALKALAALSGSDEAAGALHRAGAISVIKSTPRSYDGAILFLGSTPESSEAEIEKYKSSLLKRFQDLRYDIPS</sequence>
<dbReference type="Proteomes" id="UP001163603">
    <property type="component" value="Chromosome 3"/>
</dbReference>
<name>A0ACC0Z3G4_9ROSI</name>
<gene>
    <name evidence="1" type="ORF">Pint_06623</name>
</gene>
<keyword evidence="2" id="KW-1185">Reference proteome</keyword>
<proteinExistence type="predicted"/>
<comment type="caution">
    <text evidence="1">The sequence shown here is derived from an EMBL/GenBank/DDBJ whole genome shotgun (WGS) entry which is preliminary data.</text>
</comment>